<feature type="transmembrane region" description="Helical" evidence="2">
    <location>
        <begin position="439"/>
        <end position="456"/>
    </location>
</feature>
<feature type="compositionally biased region" description="Low complexity" evidence="1">
    <location>
        <begin position="1"/>
        <end position="24"/>
    </location>
</feature>
<keyword evidence="2" id="KW-1133">Transmembrane helix</keyword>
<comment type="caution">
    <text evidence="3">The sequence shown here is derived from an EMBL/GenBank/DDBJ whole genome shotgun (WGS) entry which is preliminary data.</text>
</comment>
<evidence type="ECO:0000313" key="4">
    <source>
        <dbReference type="Proteomes" id="UP000231019"/>
    </source>
</evidence>
<dbReference type="EMBL" id="PFFQ01000031">
    <property type="protein sequence ID" value="PIW17063.1"/>
    <property type="molecule type" value="Genomic_DNA"/>
</dbReference>
<organism evidence="3 4">
    <name type="scientific">bacterium (Candidatus Blackallbacteria) CG17_big_fil_post_rev_8_21_14_2_50_48_46</name>
    <dbReference type="NCBI Taxonomy" id="2014261"/>
    <lineage>
        <taxon>Bacteria</taxon>
        <taxon>Candidatus Blackallbacteria</taxon>
    </lineage>
</organism>
<evidence type="ECO:0000256" key="1">
    <source>
        <dbReference type="SAM" id="MobiDB-lite"/>
    </source>
</evidence>
<keyword evidence="2" id="KW-0812">Transmembrane</keyword>
<name>A0A2M7G551_9BACT</name>
<feature type="region of interest" description="Disordered" evidence="1">
    <location>
        <begin position="1"/>
        <end position="49"/>
    </location>
</feature>
<evidence type="ECO:0000313" key="3">
    <source>
        <dbReference type="EMBL" id="PIW17063.1"/>
    </source>
</evidence>
<gene>
    <name evidence="3" type="ORF">COW36_10515</name>
</gene>
<reference evidence="3 4" key="1">
    <citation type="submission" date="2017-09" db="EMBL/GenBank/DDBJ databases">
        <title>Depth-based differentiation of microbial function through sediment-hosted aquifers and enrichment of novel symbionts in the deep terrestrial subsurface.</title>
        <authorList>
            <person name="Probst A.J."/>
            <person name="Ladd B."/>
            <person name="Jarett J.K."/>
            <person name="Geller-Mcgrath D.E."/>
            <person name="Sieber C.M."/>
            <person name="Emerson J.B."/>
            <person name="Anantharaman K."/>
            <person name="Thomas B.C."/>
            <person name="Malmstrom R."/>
            <person name="Stieglmeier M."/>
            <person name="Klingl A."/>
            <person name="Woyke T."/>
            <person name="Ryan C.M."/>
            <person name="Banfield J.F."/>
        </authorList>
    </citation>
    <scope>NUCLEOTIDE SEQUENCE [LARGE SCALE GENOMIC DNA]</scope>
    <source>
        <strain evidence="3">CG17_big_fil_post_rev_8_21_14_2_50_48_46</strain>
    </source>
</reference>
<feature type="transmembrane region" description="Helical" evidence="2">
    <location>
        <begin position="412"/>
        <end position="433"/>
    </location>
</feature>
<keyword evidence="2" id="KW-0472">Membrane</keyword>
<sequence length="625" mass="68460">MSDLSISRSSSSFQLRGLSQVSRPRPQPSSPPEHVQASPKSFSQTRTPALGSKAQIKDILKEIETIDLRALSEQSPSLGKLKTLKKYLGKPVGMLDKGVFGGFYRNADHRKLAQKIQESGHQLSSWIEGMHEDRKTLGSLVDAIRQERELDSPDELKISRLLGEGQQILKKQGLDPQGTLLLGAINSPQLPDRVLDALSMLSSAQEVLQFQAQGLSKDLRQIAESASPLKKESKVGFTSERAGLLQKISPLTSFANLIAQISRAKSHTDSWKEALTHLDKADKLVKGAPLNIIAGVAGGLQIIAEGAELVQNYSKRKQALSRMETARLTLASPEERTQYVSKLQKQLGEVQSGHWYTSKSSRLKKAEALQEKIAGIQQLHRHLESHPLSDQSKQVAQQIISRGDTKFKAAKIIKNLVGMTAGAIGIAVAVGALATPVGWIAAGVALAGTVGCFAYAKYRMGQREKKIGHLMQGQAQAKLKIQDGQQERGKTQEQIQNLKHNISLKIDHLHQEMSRGILPQDSEEAQQRSQEIDAMKELLGRLEEHEQALGGSIEKLQGMQTQLTLSLLATSPKHASEAIYEGATASPPDQGMLYLAQTVLHVNLKLPKEQAMALMQRGMTLDPRF</sequence>
<evidence type="ECO:0000256" key="2">
    <source>
        <dbReference type="SAM" id="Phobius"/>
    </source>
</evidence>
<accession>A0A2M7G551</accession>
<protein>
    <submittedName>
        <fullName evidence="3">Uncharacterized protein</fullName>
    </submittedName>
</protein>
<dbReference type="AlphaFoldDB" id="A0A2M7G551"/>
<proteinExistence type="predicted"/>
<feature type="compositionally biased region" description="Polar residues" evidence="1">
    <location>
        <begin position="38"/>
        <end position="47"/>
    </location>
</feature>
<dbReference type="Proteomes" id="UP000231019">
    <property type="component" value="Unassembled WGS sequence"/>
</dbReference>